<dbReference type="EMBL" id="CAJOAX010005334">
    <property type="protein sequence ID" value="CAF3944110.1"/>
    <property type="molecule type" value="Genomic_DNA"/>
</dbReference>
<feature type="region of interest" description="Disordered" evidence="1">
    <location>
        <begin position="269"/>
        <end position="290"/>
    </location>
</feature>
<feature type="compositionally biased region" description="Polar residues" evidence="1">
    <location>
        <begin position="281"/>
        <end position="290"/>
    </location>
</feature>
<evidence type="ECO:0000313" key="2">
    <source>
        <dbReference type="EMBL" id="CAF3944110.1"/>
    </source>
</evidence>
<evidence type="ECO:0000313" key="3">
    <source>
        <dbReference type="Proteomes" id="UP000663823"/>
    </source>
</evidence>
<feature type="compositionally biased region" description="Low complexity" evidence="1">
    <location>
        <begin position="539"/>
        <end position="553"/>
    </location>
</feature>
<evidence type="ECO:0000256" key="1">
    <source>
        <dbReference type="SAM" id="MobiDB-lite"/>
    </source>
</evidence>
<organism evidence="2 3">
    <name type="scientific">Rotaria sordida</name>
    <dbReference type="NCBI Taxonomy" id="392033"/>
    <lineage>
        <taxon>Eukaryota</taxon>
        <taxon>Metazoa</taxon>
        <taxon>Spiralia</taxon>
        <taxon>Gnathifera</taxon>
        <taxon>Rotifera</taxon>
        <taxon>Eurotatoria</taxon>
        <taxon>Bdelloidea</taxon>
        <taxon>Philodinida</taxon>
        <taxon>Philodinidae</taxon>
        <taxon>Rotaria</taxon>
    </lineage>
</organism>
<feature type="region of interest" description="Disordered" evidence="1">
    <location>
        <begin position="539"/>
        <end position="575"/>
    </location>
</feature>
<name>A0A819KD89_9BILA</name>
<dbReference type="AlphaFoldDB" id="A0A819KD89"/>
<accession>A0A819KD89</accession>
<gene>
    <name evidence="2" type="ORF">OTI717_LOCUS26025</name>
</gene>
<comment type="caution">
    <text evidence="2">The sequence shown here is derived from an EMBL/GenBank/DDBJ whole genome shotgun (WGS) entry which is preliminary data.</text>
</comment>
<sequence>MNAKQKQKNVSTMFEIARGTNQSIGVTYQHQGITIETEMVIRKNVISLNVKNDEIQLDESSVPFNLDVYVKKSKTGFEITNTIELDELLKDLIKRITIKLNQDIYCDERMSSNFHGQYGPNTDDPYGQLPSHHPQPQIVRNQNEIQMEYRNGKAEHMYGQPPSSLTSTIVLTSEGGDLGSYDNLFSSRNNKNEVQLTASSSQMYYNEFDDIDMDDEQLTRNNKNEVQLTASSSEMYYNEFDDINMDDEQLTTTRHLNRTYQSGNEIANNLRSSSSHKDESLTTSQHSISTSNQNTNTLLFEQQWQPFSSTTPTHHFQTIRPQSISAASSHSSKFIINNNSTKDKSLYMNSDSKPSISSMTSSQNNMFQIRNTSPSLISSYNLSTNQGSKQSLNNSNLPSQYMGFQNMNPHDRMLASPDVTPKQFNPYESIVPNNPAQLSKALPHSPPSSDSMQQYSHHLSSSNYFQTYNMNPLYNAPSGHQQQQQRMHFSPMIPGSVFTRTRRHHLYHDPSMYPPHPITIMPIQQLNIQHLGLDAPSNFQQQQNQSNDPQLDPIINYVKAPPQNSNLYDEPSPPH</sequence>
<reference evidence="2" key="1">
    <citation type="submission" date="2021-02" db="EMBL/GenBank/DDBJ databases">
        <authorList>
            <person name="Nowell W R."/>
        </authorList>
    </citation>
    <scope>NUCLEOTIDE SEQUENCE</scope>
</reference>
<protein>
    <submittedName>
        <fullName evidence="2">Uncharacterized protein</fullName>
    </submittedName>
</protein>
<dbReference type="Proteomes" id="UP000663823">
    <property type="component" value="Unassembled WGS sequence"/>
</dbReference>
<proteinExistence type="predicted"/>